<gene>
    <name evidence="2" type="ORF">A3D50_02425</name>
</gene>
<dbReference type="InterPro" id="IPR051083">
    <property type="entry name" value="GrpII_Intron_Splice-Mob/Def"/>
</dbReference>
<dbReference type="InterPro" id="IPR000477">
    <property type="entry name" value="RT_dom"/>
</dbReference>
<organism evidence="2 3">
    <name type="scientific">Candidatus Taylorbacteria bacterium RIFCSPHIGHO2_02_FULL_44_12</name>
    <dbReference type="NCBI Taxonomy" id="1802308"/>
    <lineage>
        <taxon>Bacteria</taxon>
        <taxon>Candidatus Tayloriibacteriota</taxon>
    </lineage>
</organism>
<evidence type="ECO:0000313" key="2">
    <source>
        <dbReference type="EMBL" id="OHA23920.1"/>
    </source>
</evidence>
<dbReference type="InterPro" id="IPR043128">
    <property type="entry name" value="Rev_trsase/Diguanyl_cyclase"/>
</dbReference>
<dbReference type="PANTHER" id="PTHR34047">
    <property type="entry name" value="NUCLEAR INTRON MATURASE 1, MITOCHONDRIAL-RELATED"/>
    <property type="match status" value="1"/>
</dbReference>
<dbReference type="STRING" id="1802308.A3D50_02425"/>
<dbReference type="PANTHER" id="PTHR34047:SF8">
    <property type="entry name" value="PROTEIN YKFC"/>
    <property type="match status" value="1"/>
</dbReference>
<dbReference type="Proteomes" id="UP000178413">
    <property type="component" value="Unassembled WGS sequence"/>
</dbReference>
<evidence type="ECO:0000313" key="3">
    <source>
        <dbReference type="Proteomes" id="UP000178413"/>
    </source>
</evidence>
<dbReference type="EMBL" id="MHRM01000015">
    <property type="protein sequence ID" value="OHA23920.1"/>
    <property type="molecule type" value="Genomic_DNA"/>
</dbReference>
<accession>A0A1G2MJ10</accession>
<dbReference type="PROSITE" id="PS50878">
    <property type="entry name" value="RT_POL"/>
    <property type="match status" value="1"/>
</dbReference>
<dbReference type="SUPFAM" id="SSF56672">
    <property type="entry name" value="DNA/RNA polymerases"/>
    <property type="match status" value="1"/>
</dbReference>
<comment type="caution">
    <text evidence="2">The sequence shown here is derived from an EMBL/GenBank/DDBJ whole genome shotgun (WGS) entry which is preliminary data.</text>
</comment>
<sequence length="382" mass="44499">MHQYDNQKNIFVSWGYHGHNHAKANIHPSLSPKLAKSVGGGGYFIDMPRIQFKHSYDHIISLENLLGAWKEFSCGKRSRKDIQEFERDLMGNIISLHRDLVAKNYRHSAYEAFKVYDPKPRDIHKAIVRDRLLHHALHRMLYPFFDRTFISDSLSSRLEKGTHRAVNRFCKFAYKVSQNHTKTAWVLKCDIRKFFASIDQATLISILTRYIHDRDIIGLISEIIGSFHSTGKGVGLPLGNLTSQLLVNVYMNEFDQFVKHKLKAKCYIRYADDFVILSSDRSWIQSIIPRINDFLRHKLNLEIHPNKMSIRTVSSGVDYLGWVNFTDYRALRTGTKKRMFRRIRGKQGKIETVQSYLGMLGHGNTKLLRDRVIDIANEYENK</sequence>
<dbReference type="InterPro" id="IPR043502">
    <property type="entry name" value="DNA/RNA_pol_sf"/>
</dbReference>
<evidence type="ECO:0000259" key="1">
    <source>
        <dbReference type="PROSITE" id="PS50878"/>
    </source>
</evidence>
<dbReference type="AlphaFoldDB" id="A0A1G2MJ10"/>
<proteinExistence type="predicted"/>
<feature type="domain" description="Reverse transcriptase" evidence="1">
    <location>
        <begin position="98"/>
        <end position="324"/>
    </location>
</feature>
<protein>
    <recommendedName>
        <fullName evidence="1">Reverse transcriptase domain-containing protein</fullName>
    </recommendedName>
</protein>
<dbReference type="Gene3D" id="3.30.70.270">
    <property type="match status" value="1"/>
</dbReference>
<reference evidence="2 3" key="1">
    <citation type="journal article" date="2016" name="Nat. Commun.">
        <title>Thousands of microbial genomes shed light on interconnected biogeochemical processes in an aquifer system.</title>
        <authorList>
            <person name="Anantharaman K."/>
            <person name="Brown C.T."/>
            <person name="Hug L.A."/>
            <person name="Sharon I."/>
            <person name="Castelle C.J."/>
            <person name="Probst A.J."/>
            <person name="Thomas B.C."/>
            <person name="Singh A."/>
            <person name="Wilkins M.J."/>
            <person name="Karaoz U."/>
            <person name="Brodie E.L."/>
            <person name="Williams K.H."/>
            <person name="Hubbard S.S."/>
            <person name="Banfield J.F."/>
        </authorList>
    </citation>
    <scope>NUCLEOTIDE SEQUENCE [LARGE SCALE GENOMIC DNA]</scope>
</reference>
<dbReference type="CDD" id="cd01651">
    <property type="entry name" value="RT_G2_intron"/>
    <property type="match status" value="1"/>
</dbReference>
<name>A0A1G2MJ10_9BACT</name>
<dbReference type="Pfam" id="PF00078">
    <property type="entry name" value="RVT_1"/>
    <property type="match status" value="1"/>
</dbReference>